<sequence length="29" mass="3097">FVYGELGPDVLRAIGLQHLLGASASGRWL</sequence>
<organism evidence="1">
    <name type="scientific">marine metagenome</name>
    <dbReference type="NCBI Taxonomy" id="408172"/>
    <lineage>
        <taxon>unclassified sequences</taxon>
        <taxon>metagenomes</taxon>
        <taxon>ecological metagenomes</taxon>
    </lineage>
</organism>
<gene>
    <name evidence="1" type="ORF">METZ01_LOCUS196202</name>
</gene>
<name>A0A382DY84_9ZZZZ</name>
<proteinExistence type="predicted"/>
<feature type="non-terminal residue" evidence="1">
    <location>
        <position position="1"/>
    </location>
</feature>
<dbReference type="AlphaFoldDB" id="A0A382DY84"/>
<evidence type="ECO:0000313" key="1">
    <source>
        <dbReference type="EMBL" id="SVB43348.1"/>
    </source>
</evidence>
<reference evidence="1" key="1">
    <citation type="submission" date="2018-05" db="EMBL/GenBank/DDBJ databases">
        <authorList>
            <person name="Lanie J.A."/>
            <person name="Ng W.-L."/>
            <person name="Kazmierczak K.M."/>
            <person name="Andrzejewski T.M."/>
            <person name="Davidsen T.M."/>
            <person name="Wayne K.J."/>
            <person name="Tettelin H."/>
            <person name="Glass J.I."/>
            <person name="Rusch D."/>
            <person name="Podicherti R."/>
            <person name="Tsui H.-C.T."/>
            <person name="Winkler M.E."/>
        </authorList>
    </citation>
    <scope>NUCLEOTIDE SEQUENCE</scope>
</reference>
<protein>
    <submittedName>
        <fullName evidence="1">Uncharacterized protein</fullName>
    </submittedName>
</protein>
<accession>A0A382DY84</accession>
<dbReference type="EMBL" id="UINC01041705">
    <property type="protein sequence ID" value="SVB43348.1"/>
    <property type="molecule type" value="Genomic_DNA"/>
</dbReference>